<dbReference type="KEGG" id="aay:WYH_01100"/>
<evidence type="ECO:0000313" key="2">
    <source>
        <dbReference type="Proteomes" id="UP000034392"/>
    </source>
</evidence>
<protein>
    <submittedName>
        <fullName evidence="1">Uncharacterized protein</fullName>
    </submittedName>
</protein>
<keyword evidence="2" id="KW-1185">Reference proteome</keyword>
<proteinExistence type="predicted"/>
<accession>A0A0F7KS98</accession>
<dbReference type="Proteomes" id="UP000034392">
    <property type="component" value="Chromosome"/>
</dbReference>
<gene>
    <name evidence="1" type="ORF">WYH_01100</name>
</gene>
<dbReference type="OrthoDB" id="7054794at2"/>
<organism evidence="1 2">
    <name type="scientific">Croceibacterium atlanticum</name>
    <dbReference type="NCBI Taxonomy" id="1267766"/>
    <lineage>
        <taxon>Bacteria</taxon>
        <taxon>Pseudomonadati</taxon>
        <taxon>Pseudomonadota</taxon>
        <taxon>Alphaproteobacteria</taxon>
        <taxon>Sphingomonadales</taxon>
        <taxon>Erythrobacteraceae</taxon>
        <taxon>Croceibacterium</taxon>
    </lineage>
</organism>
<reference evidence="1" key="1">
    <citation type="submission" date="2015-05" db="EMBL/GenBank/DDBJ databases">
        <title>The complete genome of Altererythrobacter atlanticus strain 26DY36.</title>
        <authorList>
            <person name="Wu Y.-H."/>
            <person name="Cheng H."/>
            <person name="Wu X.-W."/>
        </authorList>
    </citation>
    <scope>NUCLEOTIDE SEQUENCE [LARGE SCALE GENOMIC DNA]</scope>
    <source>
        <strain evidence="1">26DY36</strain>
    </source>
</reference>
<dbReference type="PATRIC" id="fig|1267766.3.peg.1107"/>
<dbReference type="STRING" id="1267766.WYH_01100"/>
<dbReference type="EMBL" id="CP011452">
    <property type="protein sequence ID" value="AKH42147.1"/>
    <property type="molecule type" value="Genomic_DNA"/>
</dbReference>
<evidence type="ECO:0000313" key="1">
    <source>
        <dbReference type="EMBL" id="AKH42147.1"/>
    </source>
</evidence>
<dbReference type="AlphaFoldDB" id="A0A0F7KS98"/>
<dbReference type="RefSeq" id="WP_053833410.1">
    <property type="nucleotide sequence ID" value="NZ_CP011452.2"/>
</dbReference>
<sequence length="268" mass="29845">MMIFKRAACLAGAGLLAFVLASAGHAQLAAPIQSPVPQGIDAQDSAGFAKGKYAALDALPDWGGIWFLVRSAGPQTQPVLKDDYAAERERWRAEVLANGGVERRSRSNCSPPGLPRIMRLAQYPYEFLFTPGRVTINQEAWMQTRTIWTDGREHPPIEEIDPTFHGHSIGHWEGDTLVVDTIGISDELEFGEGGVHSDQFRLVERIHLSPDDPDVLVNEMTMTDPLALAEPYKVEARYRRDRHGSLIEFQCSENDRNPVNEHGETLFL</sequence>
<name>A0A0F7KS98_9SPHN</name>